<evidence type="ECO:0000259" key="1">
    <source>
        <dbReference type="PROSITE" id="PS50837"/>
    </source>
</evidence>
<comment type="caution">
    <text evidence="2">The sequence shown here is derived from an EMBL/GenBank/DDBJ whole genome shotgun (WGS) entry which is preliminary data.</text>
</comment>
<sequence length="764" mass="87843">MDKNSSLSLAENYPVRVKNWKDSIIYEVYKLTDGFDGGKDFIYIHDSSNQGKTFGEINSKGYISKPESSIILIDKPALKDVEKRKENISKLFGTKFVYFVDEFGRNFLYKDCLLPYEKFNLPIYVNGLYDLEEEHDLPALEKLKEWYRTENEPLFIVSGHGGIGKTTLAKQFLDQIYSEERDQGILFIDSKEIINELSRNSKISDVFDFYRAQMDVDGNDSSRFNKDLLKLSIDNGSLTVVLDGIDEVIAKLGNRFDVQAFITSIFQEYSSDLRKTKFLITCRDHFWSEVGKKILLPEIILKAFNSTLAHEFFNQKLAGDKKRITNAMTIAEKLAIETTTKQGNAELVYIPFLLDMIGYLINSKSEDFTLTKQITSRYLSSENHTDFLIAQVCDREIIKLGGLSVDQQIELFIRIAISKDSGIDLYDIKQELQKIVAEPDNALIEKIKGHTLLVCSDNKIQFRYDVFDVYFTALHLVYFFKQKDIAALNEQTAKVIAGYLKYDSSFIESVCERIEINDDLLLFCIEIIESAADYEDGNNLISSIVSLLLCLLQKSDSSQSNTETRTDLIEKLFLKGNELVGMALIDIFGSSSAKPIFDFRDRTLRDCTFDNYEYFWECPMNEGTRFESSQFNDINPRAGVTIKIHSGLFSSTCDLTQIQHLLTEKEEEEAQNKETVLAELLKVFRLFHQRGNFYPRKQEEVRKKLSAVNLLPILLEKGVLKNYKDPQKPTMRQFKVSDEYKSVIDYFEQGSPSLELFRLAEELS</sequence>
<dbReference type="SUPFAM" id="SSF52540">
    <property type="entry name" value="P-loop containing nucleoside triphosphate hydrolases"/>
    <property type="match status" value="1"/>
</dbReference>
<gene>
    <name evidence="2" type="ORF">AU05_14725</name>
</gene>
<name>A0ABN0SBJ0_9GAMM</name>
<dbReference type="InterPro" id="IPR007111">
    <property type="entry name" value="NACHT_NTPase"/>
</dbReference>
<organism evidence="2 3">
    <name type="scientific">Ectopseudomonas composti</name>
    <dbReference type="NCBI Taxonomy" id="658457"/>
    <lineage>
        <taxon>Bacteria</taxon>
        <taxon>Pseudomonadati</taxon>
        <taxon>Pseudomonadota</taxon>
        <taxon>Gammaproteobacteria</taxon>
        <taxon>Pseudomonadales</taxon>
        <taxon>Pseudomonadaceae</taxon>
        <taxon>Ectopseudomonas</taxon>
    </lineage>
</organism>
<keyword evidence="3" id="KW-1185">Reference proteome</keyword>
<dbReference type="EMBL" id="JFJN01000046">
    <property type="protein sequence ID" value="EZH79975.1"/>
    <property type="molecule type" value="Genomic_DNA"/>
</dbReference>
<evidence type="ECO:0000313" key="2">
    <source>
        <dbReference type="EMBL" id="EZH79975.1"/>
    </source>
</evidence>
<dbReference type="InterPro" id="IPR027417">
    <property type="entry name" value="P-loop_NTPase"/>
</dbReference>
<dbReference type="Gene3D" id="3.40.50.300">
    <property type="entry name" value="P-loop containing nucleotide triphosphate hydrolases"/>
    <property type="match status" value="1"/>
</dbReference>
<feature type="domain" description="NACHT" evidence="1">
    <location>
        <begin position="153"/>
        <end position="283"/>
    </location>
</feature>
<protein>
    <recommendedName>
        <fullName evidence="1">NACHT domain-containing protein</fullName>
    </recommendedName>
</protein>
<accession>A0ABN0SBJ0</accession>
<evidence type="ECO:0000313" key="3">
    <source>
        <dbReference type="Proteomes" id="UP000023842"/>
    </source>
</evidence>
<proteinExistence type="predicted"/>
<dbReference type="Proteomes" id="UP000023842">
    <property type="component" value="Unassembled WGS sequence"/>
</dbReference>
<dbReference type="Pfam" id="PF05729">
    <property type="entry name" value="NACHT"/>
    <property type="match status" value="1"/>
</dbReference>
<reference evidence="3" key="1">
    <citation type="journal article" date="2014" name="Genome Announc.">
        <title>Draft Genome Sequence of the algae degrading bacterium Pseudomonas mendocina AD6.</title>
        <authorList>
            <person name="Barney B.M."/>
            <person name="Lenneman E.M."/>
        </authorList>
    </citation>
    <scope>NUCLEOTIDE SEQUENCE [LARGE SCALE GENOMIC DNA]</scope>
    <source>
        <strain evidence="3">AD6</strain>
    </source>
</reference>
<dbReference type="PROSITE" id="PS50837">
    <property type="entry name" value="NACHT"/>
    <property type="match status" value="1"/>
</dbReference>